<feature type="signal peptide" evidence="1">
    <location>
        <begin position="1"/>
        <end position="21"/>
    </location>
</feature>
<organism evidence="2 3">
    <name type="scientific">Sphingorhabdus pulchriflava</name>
    <dbReference type="NCBI Taxonomy" id="2292257"/>
    <lineage>
        <taxon>Bacteria</taxon>
        <taxon>Pseudomonadati</taxon>
        <taxon>Pseudomonadota</taxon>
        <taxon>Alphaproteobacteria</taxon>
        <taxon>Sphingomonadales</taxon>
        <taxon>Sphingomonadaceae</taxon>
        <taxon>Sphingorhabdus</taxon>
    </lineage>
</organism>
<evidence type="ECO:0008006" key="4">
    <source>
        <dbReference type="Google" id="ProtNLM"/>
    </source>
</evidence>
<gene>
    <name evidence="2" type="ORF">DXH95_13970</name>
</gene>
<dbReference type="EMBL" id="QRGP01000002">
    <property type="protein sequence ID" value="RDV03011.1"/>
    <property type="molecule type" value="Genomic_DNA"/>
</dbReference>
<dbReference type="AlphaFoldDB" id="A0A371B6I6"/>
<name>A0A371B6I6_9SPHN</name>
<evidence type="ECO:0000313" key="2">
    <source>
        <dbReference type="EMBL" id="RDV03011.1"/>
    </source>
</evidence>
<reference evidence="3" key="1">
    <citation type="submission" date="2018-08" db="EMBL/GenBank/DDBJ databases">
        <authorList>
            <person name="Kim S.-J."/>
            <person name="Jung G.-Y."/>
        </authorList>
    </citation>
    <scope>NUCLEOTIDE SEQUENCE [LARGE SCALE GENOMIC DNA]</scope>
    <source>
        <strain evidence="3">GY_G</strain>
    </source>
</reference>
<dbReference type="RefSeq" id="WP_115550114.1">
    <property type="nucleotide sequence ID" value="NZ_QRGP01000002.1"/>
</dbReference>
<dbReference type="Proteomes" id="UP000263833">
    <property type="component" value="Unassembled WGS sequence"/>
</dbReference>
<dbReference type="OrthoDB" id="7509598at2"/>
<comment type="caution">
    <text evidence="2">The sequence shown here is derived from an EMBL/GenBank/DDBJ whole genome shotgun (WGS) entry which is preliminary data.</text>
</comment>
<sequence length="126" mass="13192">MRNIGVFVCFALAALAAPAVAGAGDMNVATFLAKADALKAKGLGALGSPDIKLLYSEANAAGKTYRETIAADKKAGRAPHSCPPKKAALNSDQLLAHLRTYPAAVRPKTTITTAMFDVMKKRYPCT</sequence>
<keyword evidence="3" id="KW-1185">Reference proteome</keyword>
<proteinExistence type="predicted"/>
<evidence type="ECO:0000256" key="1">
    <source>
        <dbReference type="SAM" id="SignalP"/>
    </source>
</evidence>
<feature type="chain" id="PRO_5016787539" description="Rap1a immunity protein domain-containing protein" evidence="1">
    <location>
        <begin position="22"/>
        <end position="126"/>
    </location>
</feature>
<accession>A0A371B6I6</accession>
<evidence type="ECO:0000313" key="3">
    <source>
        <dbReference type="Proteomes" id="UP000263833"/>
    </source>
</evidence>
<keyword evidence="1" id="KW-0732">Signal</keyword>
<protein>
    <recommendedName>
        <fullName evidence="4">Rap1a immunity protein domain-containing protein</fullName>
    </recommendedName>
</protein>